<organism evidence="10 11">
    <name type="scientific">Trapa natans</name>
    <name type="common">Water chestnut</name>
    <dbReference type="NCBI Taxonomy" id="22666"/>
    <lineage>
        <taxon>Eukaryota</taxon>
        <taxon>Viridiplantae</taxon>
        <taxon>Streptophyta</taxon>
        <taxon>Embryophyta</taxon>
        <taxon>Tracheophyta</taxon>
        <taxon>Spermatophyta</taxon>
        <taxon>Magnoliopsida</taxon>
        <taxon>eudicotyledons</taxon>
        <taxon>Gunneridae</taxon>
        <taxon>Pentapetalae</taxon>
        <taxon>rosids</taxon>
        <taxon>malvids</taxon>
        <taxon>Myrtales</taxon>
        <taxon>Lythraceae</taxon>
        <taxon>Trapa</taxon>
    </lineage>
</organism>
<evidence type="ECO:0000313" key="10">
    <source>
        <dbReference type="EMBL" id="KAK4776889.1"/>
    </source>
</evidence>
<name>A0AAN7L365_TRANT</name>
<evidence type="ECO:0000256" key="7">
    <source>
        <dbReference type="SAM" id="Phobius"/>
    </source>
</evidence>
<dbReference type="GO" id="GO:0016413">
    <property type="term" value="F:O-acetyltransferase activity"/>
    <property type="evidence" value="ECO:0007669"/>
    <property type="project" value="InterPro"/>
</dbReference>
<proteinExistence type="inferred from homology"/>
<dbReference type="AlphaFoldDB" id="A0AAN7L365"/>
<protein>
    <recommendedName>
        <fullName evidence="12">Trichome birefringence-like N-terminal domain-containing protein</fullName>
    </recommendedName>
</protein>
<accession>A0AAN7L365</accession>
<comment type="caution">
    <text evidence="10">The sequence shown here is derived from an EMBL/GenBank/DDBJ whole genome shotgun (WGS) entry which is preliminary data.</text>
</comment>
<reference evidence="10 11" key="1">
    <citation type="journal article" date="2023" name="Hortic Res">
        <title>Pangenome of water caltrop reveals structural variations and asymmetric subgenome divergence after allopolyploidization.</title>
        <authorList>
            <person name="Zhang X."/>
            <person name="Chen Y."/>
            <person name="Wang L."/>
            <person name="Yuan Y."/>
            <person name="Fang M."/>
            <person name="Shi L."/>
            <person name="Lu R."/>
            <person name="Comes H.P."/>
            <person name="Ma Y."/>
            <person name="Chen Y."/>
            <person name="Huang G."/>
            <person name="Zhou Y."/>
            <person name="Zheng Z."/>
            <person name="Qiu Y."/>
        </authorList>
    </citation>
    <scope>NUCLEOTIDE SEQUENCE [LARGE SCALE GENOMIC DNA]</scope>
    <source>
        <strain evidence="10">F231</strain>
    </source>
</reference>
<dbReference type="GO" id="GO:0016020">
    <property type="term" value="C:membrane"/>
    <property type="evidence" value="ECO:0007669"/>
    <property type="project" value="UniProtKB-SubCell"/>
</dbReference>
<evidence type="ECO:0000256" key="1">
    <source>
        <dbReference type="ARBA" id="ARBA00004167"/>
    </source>
</evidence>
<evidence type="ECO:0000256" key="6">
    <source>
        <dbReference type="ARBA" id="ARBA00023136"/>
    </source>
</evidence>
<comment type="similarity">
    <text evidence="2">Belongs to the PC-esterase family. TBL subfamily.</text>
</comment>
<dbReference type="PANTHER" id="PTHR32285:SF13">
    <property type="entry name" value="TRICHOME BIREFRINGENCE-LIKE N-TERMINAL DOMAIN-CONTAINING PROTEIN"/>
    <property type="match status" value="1"/>
</dbReference>
<evidence type="ECO:0008006" key="12">
    <source>
        <dbReference type="Google" id="ProtNLM"/>
    </source>
</evidence>
<sequence length="468" mass="53798">MSSPWLASFLQKLVIQSLSPITFTTMKIHISGAVELQRSAKLTPQKRDIILTPTLVLLVLISLYLFMDSSIRLLRQPAPTLYPHGRLRSQFFGSREEPKKCDVFQGQWVPYPNATYYTNETCPMISDQQNCLKFGRPDIEFLQWRWRPDGCELPPFDALEFLDIVKGKSVGFVGDSVGRNQMQSLLCLLSGVSKPEDITLRYTTDAINFKRWFFTDYNFTLAAFWAPFLVRAKDWTEDGGGGHARSILMSLHLDEPEPSWATEIEGFDYVIISAGQWFYRPMVFYENGQLIGCSSCGLDNVTEISRFYGYRMAFRTTFQTLMGIKGYEGVTFLRTFSADHFENGPWNDGGNCIRTRPFGKGEVKLKMYDYEFYKTQVEEFRAIERESYMLGRRKIKGHKLRLLDTTEASLMRPDGHPNALGHSPHKNASFNDCVHWCMPGPIDTWNEFLLESMRPQESAAMMESSRID</sequence>
<dbReference type="InterPro" id="IPR026057">
    <property type="entry name" value="TBL_C"/>
</dbReference>
<dbReference type="Pfam" id="PF13839">
    <property type="entry name" value="PC-Esterase"/>
    <property type="match status" value="1"/>
</dbReference>
<evidence type="ECO:0000313" key="11">
    <source>
        <dbReference type="Proteomes" id="UP001346149"/>
    </source>
</evidence>
<evidence type="ECO:0000256" key="2">
    <source>
        <dbReference type="ARBA" id="ARBA00007727"/>
    </source>
</evidence>
<keyword evidence="6 7" id="KW-0472">Membrane</keyword>
<feature type="transmembrane region" description="Helical" evidence="7">
    <location>
        <begin position="49"/>
        <end position="67"/>
    </location>
</feature>
<dbReference type="InterPro" id="IPR025846">
    <property type="entry name" value="TBL_N"/>
</dbReference>
<gene>
    <name evidence="10" type="ORF">SAY86_005577</name>
</gene>
<dbReference type="Proteomes" id="UP001346149">
    <property type="component" value="Unassembled WGS sequence"/>
</dbReference>
<evidence type="ECO:0000259" key="8">
    <source>
        <dbReference type="Pfam" id="PF13839"/>
    </source>
</evidence>
<evidence type="ECO:0000259" key="9">
    <source>
        <dbReference type="Pfam" id="PF14416"/>
    </source>
</evidence>
<dbReference type="EMBL" id="JAXQNO010000018">
    <property type="protein sequence ID" value="KAK4776889.1"/>
    <property type="molecule type" value="Genomic_DNA"/>
</dbReference>
<keyword evidence="3 7" id="KW-0812">Transmembrane</keyword>
<comment type="subcellular location">
    <subcellularLocation>
        <location evidence="1">Membrane</location>
        <topology evidence="1">Single-pass membrane protein</topology>
    </subcellularLocation>
</comment>
<keyword evidence="11" id="KW-1185">Reference proteome</keyword>
<keyword evidence="4" id="KW-0735">Signal-anchor</keyword>
<keyword evidence="5 7" id="KW-1133">Transmembrane helix</keyword>
<evidence type="ECO:0000256" key="3">
    <source>
        <dbReference type="ARBA" id="ARBA00022692"/>
    </source>
</evidence>
<evidence type="ECO:0000256" key="4">
    <source>
        <dbReference type="ARBA" id="ARBA00022968"/>
    </source>
</evidence>
<dbReference type="Pfam" id="PF14416">
    <property type="entry name" value="PMR5N"/>
    <property type="match status" value="1"/>
</dbReference>
<dbReference type="PANTHER" id="PTHR32285">
    <property type="entry name" value="PROTEIN TRICHOME BIREFRINGENCE-LIKE 9-RELATED"/>
    <property type="match status" value="1"/>
</dbReference>
<feature type="domain" description="Trichome birefringence-like N-terminal" evidence="9">
    <location>
        <begin position="99"/>
        <end position="152"/>
    </location>
</feature>
<feature type="domain" description="Trichome birefringence-like C-terminal" evidence="8">
    <location>
        <begin position="153"/>
        <end position="451"/>
    </location>
</feature>
<dbReference type="GO" id="GO:0005794">
    <property type="term" value="C:Golgi apparatus"/>
    <property type="evidence" value="ECO:0007669"/>
    <property type="project" value="TreeGrafter"/>
</dbReference>
<dbReference type="InterPro" id="IPR029962">
    <property type="entry name" value="TBL"/>
</dbReference>
<evidence type="ECO:0000256" key="5">
    <source>
        <dbReference type="ARBA" id="ARBA00022989"/>
    </source>
</evidence>